<evidence type="ECO:0000259" key="7">
    <source>
        <dbReference type="PROSITE" id="PS51263"/>
    </source>
</evidence>
<dbReference type="Proteomes" id="UP000663850">
    <property type="component" value="Unassembled WGS sequence"/>
</dbReference>
<name>A0A8H3GQ18_9AGAM</name>
<evidence type="ECO:0000256" key="2">
    <source>
        <dbReference type="ARBA" id="ARBA00006844"/>
    </source>
</evidence>
<evidence type="ECO:0000256" key="5">
    <source>
        <dbReference type="ARBA" id="ARBA00032427"/>
    </source>
</evidence>
<sequence length="352" mass="37916">MGVYFCVNVTPARSDDLGSRSSHHQKMASRLGLRLAARSLRQPVALAPRTQAGRRAMSSAAPQQSSDAPWIAFAGIITVGGLAAIFAGGDSKPAHHESSPASKPKASPKEESKEESKKEEPPKKDEAPKGDDSKAAADNVEGSVSPAEVKESIERSIKADEPSTAKAEEVKSTGSPKKDSNSGSESGDDDFVKIEKISTKDTVAALAQSESSGVAVDQDCIAQYQALKIKKAQKYIIFKISDDLTKVVVEKCGGDSKSDEKEGYDAFIAELPKTEPRWAVYDIKFDKEGGQRNKLTFFSWSPDDAKIKSKMLYASSRDALRRSLDGIAAEIQGTDHDEVAWESVLDKVSRGH</sequence>
<proteinExistence type="inferred from homology"/>
<gene>
    <name evidence="8" type="ORF">RDB_LOCUS50417</name>
</gene>
<dbReference type="EMBL" id="CAJMWZ010002703">
    <property type="protein sequence ID" value="CAE6460420.1"/>
    <property type="molecule type" value="Genomic_DNA"/>
</dbReference>
<dbReference type="InterPro" id="IPR002108">
    <property type="entry name" value="ADF-H"/>
</dbReference>
<evidence type="ECO:0000256" key="4">
    <source>
        <dbReference type="ARBA" id="ARBA00023203"/>
    </source>
</evidence>
<feature type="compositionally biased region" description="Basic and acidic residues" evidence="6">
    <location>
        <begin position="148"/>
        <end position="180"/>
    </location>
</feature>
<dbReference type="Gene3D" id="3.40.20.10">
    <property type="entry name" value="Severin"/>
    <property type="match status" value="1"/>
</dbReference>
<protein>
    <recommendedName>
        <fullName evidence="3">Cofilin</fullName>
    </recommendedName>
    <alternativeName>
        <fullName evidence="5">Actin-depolymerizing factor 1</fullName>
    </alternativeName>
</protein>
<dbReference type="SMART" id="SM00102">
    <property type="entry name" value="ADF"/>
    <property type="match status" value="1"/>
</dbReference>
<comment type="similarity">
    <text evidence="2">Belongs to the actin-binding proteins ADF family.</text>
</comment>
<keyword evidence="4" id="KW-0009">Actin-binding</keyword>
<dbReference type="GO" id="GO:0015629">
    <property type="term" value="C:actin cytoskeleton"/>
    <property type="evidence" value="ECO:0007669"/>
    <property type="project" value="InterPro"/>
</dbReference>
<dbReference type="GO" id="GO:0003779">
    <property type="term" value="F:actin binding"/>
    <property type="evidence" value="ECO:0007669"/>
    <property type="project" value="UniProtKB-KW"/>
</dbReference>
<evidence type="ECO:0000313" key="8">
    <source>
        <dbReference type="EMBL" id="CAE6460420.1"/>
    </source>
</evidence>
<dbReference type="CDD" id="cd11286">
    <property type="entry name" value="ADF_cofilin_like"/>
    <property type="match status" value="1"/>
</dbReference>
<evidence type="ECO:0000256" key="6">
    <source>
        <dbReference type="SAM" id="MobiDB-lite"/>
    </source>
</evidence>
<feature type="domain" description="ADF-H" evidence="7">
    <location>
        <begin position="211"/>
        <end position="349"/>
    </location>
</feature>
<dbReference type="GO" id="GO:0016363">
    <property type="term" value="C:nuclear matrix"/>
    <property type="evidence" value="ECO:0007669"/>
    <property type="project" value="UniProtKB-SubCell"/>
</dbReference>
<reference evidence="8" key="1">
    <citation type="submission" date="2021-01" db="EMBL/GenBank/DDBJ databases">
        <authorList>
            <person name="Kaushik A."/>
        </authorList>
    </citation>
    <scope>NUCLEOTIDE SEQUENCE</scope>
    <source>
        <strain evidence="8">Type strain: AG8-Rh-89/</strain>
    </source>
</reference>
<evidence type="ECO:0000256" key="1">
    <source>
        <dbReference type="ARBA" id="ARBA00004109"/>
    </source>
</evidence>
<dbReference type="AlphaFoldDB" id="A0A8H3GQ18"/>
<evidence type="ECO:0000313" key="9">
    <source>
        <dbReference type="Proteomes" id="UP000663850"/>
    </source>
</evidence>
<feature type="compositionally biased region" description="Basic and acidic residues" evidence="6">
    <location>
        <begin position="107"/>
        <end position="135"/>
    </location>
</feature>
<organism evidence="8 9">
    <name type="scientific">Rhizoctonia solani</name>
    <dbReference type="NCBI Taxonomy" id="456999"/>
    <lineage>
        <taxon>Eukaryota</taxon>
        <taxon>Fungi</taxon>
        <taxon>Dikarya</taxon>
        <taxon>Basidiomycota</taxon>
        <taxon>Agaricomycotina</taxon>
        <taxon>Agaricomycetes</taxon>
        <taxon>Cantharellales</taxon>
        <taxon>Ceratobasidiaceae</taxon>
        <taxon>Rhizoctonia</taxon>
    </lineage>
</organism>
<feature type="region of interest" description="Disordered" evidence="6">
    <location>
        <begin position="90"/>
        <end position="193"/>
    </location>
</feature>
<comment type="subcellular location">
    <subcellularLocation>
        <location evidence="1">Nucleus matrix</location>
    </subcellularLocation>
</comment>
<evidence type="ECO:0000256" key="3">
    <source>
        <dbReference type="ARBA" id="ARBA00015630"/>
    </source>
</evidence>
<dbReference type="Pfam" id="PF00241">
    <property type="entry name" value="Cofilin_ADF"/>
    <property type="match status" value="1"/>
</dbReference>
<dbReference type="InterPro" id="IPR017904">
    <property type="entry name" value="ADF/Cofilin"/>
</dbReference>
<accession>A0A8H3GQ18</accession>
<comment type="caution">
    <text evidence="8">The sequence shown here is derived from an EMBL/GenBank/DDBJ whole genome shotgun (WGS) entry which is preliminary data.</text>
</comment>
<dbReference type="InterPro" id="IPR029006">
    <property type="entry name" value="ADF-H/Gelsolin-like_dom_sf"/>
</dbReference>
<dbReference type="PROSITE" id="PS51263">
    <property type="entry name" value="ADF_H"/>
    <property type="match status" value="1"/>
</dbReference>
<dbReference type="SUPFAM" id="SSF55753">
    <property type="entry name" value="Actin depolymerizing proteins"/>
    <property type="match status" value="1"/>
</dbReference>
<dbReference type="PANTHER" id="PTHR11913">
    <property type="entry name" value="COFILIN-RELATED"/>
    <property type="match status" value="1"/>
</dbReference>
<dbReference type="PRINTS" id="PR00006">
    <property type="entry name" value="COFILIN"/>
</dbReference>
<dbReference type="GO" id="GO:0030042">
    <property type="term" value="P:actin filament depolymerization"/>
    <property type="evidence" value="ECO:0007669"/>
    <property type="project" value="InterPro"/>
</dbReference>